<dbReference type="EMBL" id="FUPS01000001">
    <property type="protein sequence ID" value="SJR86881.1"/>
    <property type="molecule type" value="Genomic_DNA"/>
</dbReference>
<evidence type="ECO:0000259" key="1">
    <source>
        <dbReference type="Pfam" id="PF06114"/>
    </source>
</evidence>
<dbReference type="EMBL" id="LK932396">
    <property type="protein sequence ID" value="CDS86712.1"/>
    <property type="molecule type" value="Genomic_DNA"/>
</dbReference>
<evidence type="ECO:0000313" key="6">
    <source>
        <dbReference type="EMBL" id="HBH2621117.1"/>
    </source>
</evidence>
<reference evidence="5" key="4">
    <citation type="submission" date="2021-06" db="EMBL/GenBank/DDBJ databases">
        <authorList>
            <consortium name="NCBI Pathogen Detection Project"/>
        </authorList>
    </citation>
    <scope>NUCLEOTIDE SEQUENCE</scope>
    <source>
        <strain evidence="6">Clostridioides</strain>
        <strain evidence="5">HN1000</strain>
    </source>
</reference>
<dbReference type="Pfam" id="PF06114">
    <property type="entry name" value="Peptidase_M78"/>
    <property type="match status" value="1"/>
</dbReference>
<evidence type="ECO:0000313" key="7">
    <source>
        <dbReference type="EMBL" id="SJR86881.1"/>
    </source>
</evidence>
<reference evidence="7 10" key="2">
    <citation type="submission" date="2017-02" db="EMBL/GenBank/DDBJ databases">
        <authorList>
            <consortium name="Pathogen Informatics"/>
        </authorList>
    </citation>
    <scope>NUCLEOTIDE SEQUENCE [LARGE SCALE GENOMIC DNA]</scope>
    <source>
        <strain evidence="8">Clo34</strain>
        <strain evidence="12">clo34</strain>
        <strain evidence="9">Tl291</strain>
        <strain evidence="11">tl291</strain>
        <strain evidence="7 10">VRECD0157</strain>
    </source>
</reference>
<evidence type="ECO:0000313" key="12">
    <source>
        <dbReference type="Proteomes" id="UP000411588"/>
    </source>
</evidence>
<evidence type="ECO:0000313" key="5">
    <source>
        <dbReference type="EMBL" id="HBH1541685.1"/>
    </source>
</evidence>
<dbReference type="Proteomes" id="UP000411588">
    <property type="component" value="Unassembled WGS sequence"/>
</dbReference>
<name>A0A069AW82_CLODI</name>
<dbReference type="Proteomes" id="UP000878956">
    <property type="component" value="Unassembled WGS sequence"/>
</dbReference>
<gene>
    <name evidence="4" type="ORF">BN1095_340334</name>
    <name evidence="2" type="ORF">BN1096_350044</name>
    <name evidence="3" type="ORF">BN1097_580049</name>
    <name evidence="5" type="ORF">KRM00_001152</name>
    <name evidence="6" type="ORF">KRQ00_002900</name>
    <name evidence="9" type="ORF">SAMEA1402366_02149</name>
    <name evidence="8" type="ORF">SAMEA1402399_03418</name>
    <name evidence="7" type="ORF">SAMEA3375112_00481</name>
</gene>
<sequence length="168" mass="19444">MNKLDALLDLANNEEIEIYYTDKIADDIKGLYINRQGLKIISLLNSLKQNNAKLIEILAEELGHHFTSVGNYVSSKNSYKNKILIDKTENKALKWACEFLITEEEIIHVINSHATSVYEIAEELQVSINFLLKRLEFLSKKKSMLDLGNNRFLVLTNLPNFYIYEDIF</sequence>
<dbReference type="EMBL" id="LK933005">
    <property type="protein sequence ID" value="CDT23051.1"/>
    <property type="molecule type" value="Genomic_DNA"/>
</dbReference>
<organism evidence="4">
    <name type="scientific">Clostridioides difficile</name>
    <name type="common">Peptoclostridium difficile</name>
    <dbReference type="NCBI Taxonomy" id="1496"/>
    <lineage>
        <taxon>Bacteria</taxon>
        <taxon>Bacillati</taxon>
        <taxon>Bacillota</taxon>
        <taxon>Clostridia</taxon>
        <taxon>Peptostreptococcales</taxon>
        <taxon>Peptostreptococcaceae</taxon>
        <taxon>Clostridioides</taxon>
    </lineage>
</organism>
<dbReference type="PATRIC" id="fig|1496.1371.peg.3332"/>
<evidence type="ECO:0000313" key="9">
    <source>
        <dbReference type="EMBL" id="VHY09160.1"/>
    </source>
</evidence>
<dbReference type="Proteomes" id="UP000372533">
    <property type="component" value="Unassembled WGS sequence"/>
</dbReference>
<protein>
    <submittedName>
        <fullName evidence="7">Domain of uncharacterized function (DUF955)</fullName>
    </submittedName>
    <submittedName>
        <fullName evidence="5">ImmA/IrrE family metallo-endopeptidase</fullName>
    </submittedName>
    <submittedName>
        <fullName evidence="4">Putative phage-related protein</fullName>
    </submittedName>
    <submittedName>
        <fullName evidence="8">Zn peptidase</fullName>
    </submittedName>
</protein>
<dbReference type="InterPro" id="IPR010359">
    <property type="entry name" value="IrrE_HExxH"/>
</dbReference>
<reference evidence="5" key="3">
    <citation type="journal article" date="2018" name="Genome Biol.">
        <title>SKESA: strategic k-mer extension for scrupulous assemblies.</title>
        <authorList>
            <person name="Souvorov A."/>
            <person name="Agarwala R."/>
            <person name="Lipman D.J."/>
        </authorList>
    </citation>
    <scope>NUCLEOTIDE SEQUENCE</scope>
    <source>
        <strain evidence="6">Clostridioides</strain>
        <strain evidence="5">HN1000</strain>
    </source>
</reference>
<feature type="domain" description="IrrE N-terminal-like" evidence="1">
    <location>
        <begin position="16"/>
        <end position="136"/>
    </location>
</feature>
<proteinExistence type="predicted"/>
<evidence type="ECO:0000313" key="2">
    <source>
        <dbReference type="EMBL" id="CDS84617.1"/>
    </source>
</evidence>
<accession>A0A069AW82</accession>
<dbReference type="EMBL" id="DAEQIJ010000015">
    <property type="protein sequence ID" value="HBH2621117.1"/>
    <property type="molecule type" value="Genomic_DNA"/>
</dbReference>
<dbReference type="RefSeq" id="WP_003429804.1">
    <property type="nucleotide sequence ID" value="NZ_AP031492.1"/>
</dbReference>
<dbReference type="EMBL" id="CAAJVP010000009">
    <property type="protein sequence ID" value="VHY09160.1"/>
    <property type="molecule type" value="Genomic_DNA"/>
</dbReference>
<evidence type="ECO:0000313" key="8">
    <source>
        <dbReference type="EMBL" id="VFD35167.1"/>
    </source>
</evidence>
<dbReference type="Proteomes" id="UP000879542">
    <property type="component" value="Unassembled WGS sequence"/>
</dbReference>
<reference evidence="4" key="1">
    <citation type="submission" date="2014-07" db="EMBL/GenBank/DDBJ databases">
        <authorList>
            <person name="Monot Marc"/>
        </authorList>
    </citation>
    <scope>NUCLEOTIDE SEQUENCE</scope>
    <source>
        <strain evidence="4">7032989</strain>
        <strain evidence="3">7032994</strain>
    </source>
</reference>
<evidence type="ECO:0000313" key="11">
    <source>
        <dbReference type="Proteomes" id="UP000372533"/>
    </source>
</evidence>
<evidence type="ECO:0000313" key="4">
    <source>
        <dbReference type="EMBL" id="CDT23051.1"/>
    </source>
</evidence>
<dbReference type="EMBL" id="DAEPXK010000009">
    <property type="protein sequence ID" value="HBH1541685.1"/>
    <property type="molecule type" value="Genomic_DNA"/>
</dbReference>
<dbReference type="EMBL" id="LK932486">
    <property type="protein sequence ID" value="CDS84617.1"/>
    <property type="molecule type" value="Genomic_DNA"/>
</dbReference>
<dbReference type="EMBL" id="CAADAN010000016">
    <property type="protein sequence ID" value="VFD35167.1"/>
    <property type="molecule type" value="Genomic_DNA"/>
</dbReference>
<dbReference type="Proteomes" id="UP000189137">
    <property type="component" value="Unassembled WGS sequence"/>
</dbReference>
<evidence type="ECO:0000313" key="10">
    <source>
        <dbReference type="Proteomes" id="UP000189137"/>
    </source>
</evidence>
<evidence type="ECO:0000313" key="3">
    <source>
        <dbReference type="EMBL" id="CDS86712.1"/>
    </source>
</evidence>
<dbReference type="AlphaFoldDB" id="A0A069AW82"/>